<dbReference type="PANTHER" id="PTHR43283">
    <property type="entry name" value="BETA-LACTAMASE-RELATED"/>
    <property type="match status" value="1"/>
</dbReference>
<dbReference type="Gene3D" id="3.40.710.10">
    <property type="entry name" value="DD-peptidase/beta-lactamase superfamily"/>
    <property type="match status" value="1"/>
</dbReference>
<feature type="domain" description="Beta-lactamase-related" evidence="1">
    <location>
        <begin position="17"/>
        <end position="336"/>
    </location>
</feature>
<evidence type="ECO:0000313" key="2">
    <source>
        <dbReference type="EMBL" id="OOP65957.1"/>
    </source>
</evidence>
<dbReference type="Proteomes" id="UP000189761">
    <property type="component" value="Unassembled WGS sequence"/>
</dbReference>
<gene>
    <name evidence="2" type="ORF">BWZ43_23460</name>
</gene>
<dbReference type="InterPro" id="IPR012338">
    <property type="entry name" value="Beta-lactam/transpept-like"/>
</dbReference>
<keyword evidence="3" id="KW-1185">Reference proteome</keyword>
<organism evidence="2 3">
    <name type="scientific">Heyndrickxia oleronia</name>
    <dbReference type="NCBI Taxonomy" id="38875"/>
    <lineage>
        <taxon>Bacteria</taxon>
        <taxon>Bacillati</taxon>
        <taxon>Bacillota</taxon>
        <taxon>Bacilli</taxon>
        <taxon>Bacillales</taxon>
        <taxon>Bacillaceae</taxon>
        <taxon>Heyndrickxia</taxon>
    </lineage>
</organism>
<reference evidence="2 3" key="1">
    <citation type="submission" date="2017-01" db="EMBL/GenBank/DDBJ databases">
        <title>Draft genome sequence of Bacillus oleronius.</title>
        <authorList>
            <person name="Allam M."/>
        </authorList>
    </citation>
    <scope>NUCLEOTIDE SEQUENCE [LARGE SCALE GENOMIC DNA]</scope>
    <source>
        <strain evidence="2 3">DSM 9356</strain>
    </source>
</reference>
<dbReference type="PANTHER" id="PTHR43283:SF3">
    <property type="entry name" value="BETA-LACTAMASE FAMILY PROTEIN (AFU_ORTHOLOGUE AFUA_5G07500)"/>
    <property type="match status" value="1"/>
</dbReference>
<dbReference type="InterPro" id="IPR001466">
    <property type="entry name" value="Beta-lactam-related"/>
</dbReference>
<proteinExistence type="predicted"/>
<dbReference type="SUPFAM" id="SSF56601">
    <property type="entry name" value="beta-lactamase/transpeptidase-like"/>
    <property type="match status" value="1"/>
</dbReference>
<sequence>MKNSTETFNLDHWQKRLDSLRTIYNVPGASLAILVNGEIHELASGLLHRGTGVEATTDSLFQIGSISKVFTATLVMQLIDSGELDLDETVKDVLPEFAIPGTEAITIRQLLSHASGLTSDFTIDTGRGDDCLARYIEACKELRLESSPGTVVSYSSVGYNVLGRIIEVVTGQTWDDALRDRLLVPLGLYSTVTLPEEVLKFRAAMGHLDSGDGKNVIPAPFWNLLPRSSGPSGGALCATAADLIRFAQIHLNGGLASDGSRVLTSKSVNDMQRLVAETPDKWTSRNEGWGLGWMIYDWYDTHVIGHDGATIGQNAYLRIIPGCEVVVSLMTNGGSTDLLQSILFRELFEELVSVRMPNAVFEPAPNPPTVDITPFVGVYKRQGLTLTVTEHNGTLQLLYEISDGRQTPPPPMEIELIPVSETVFAGAGAGQEWIPVIFSTLTDGSVYCYIGMRAAQKISHLEQ</sequence>
<dbReference type="EMBL" id="MTLA01000404">
    <property type="protein sequence ID" value="OOP65957.1"/>
    <property type="molecule type" value="Genomic_DNA"/>
</dbReference>
<dbReference type="AlphaFoldDB" id="A0A8E2I3A8"/>
<comment type="caution">
    <text evidence="2">The sequence shown here is derived from an EMBL/GenBank/DDBJ whole genome shotgun (WGS) entry which is preliminary data.</text>
</comment>
<accession>A0A8E2I3A8</accession>
<protein>
    <submittedName>
        <fullName evidence="2">Penicillin-binding protein</fullName>
    </submittedName>
</protein>
<name>A0A8E2I3A8_9BACI</name>
<dbReference type="Pfam" id="PF00144">
    <property type="entry name" value="Beta-lactamase"/>
    <property type="match status" value="1"/>
</dbReference>
<evidence type="ECO:0000313" key="3">
    <source>
        <dbReference type="Proteomes" id="UP000189761"/>
    </source>
</evidence>
<evidence type="ECO:0000259" key="1">
    <source>
        <dbReference type="Pfam" id="PF00144"/>
    </source>
</evidence>
<dbReference type="InterPro" id="IPR050789">
    <property type="entry name" value="Diverse_Enzym_Activities"/>
</dbReference>